<dbReference type="Pfam" id="PF07730">
    <property type="entry name" value="HisKA_3"/>
    <property type="match status" value="1"/>
</dbReference>
<evidence type="ECO:0000256" key="6">
    <source>
        <dbReference type="ARBA" id="ARBA00022777"/>
    </source>
</evidence>
<reference evidence="11 12" key="1">
    <citation type="submission" date="2020-03" db="EMBL/GenBank/DDBJ databases">
        <title>Draft genome sequences of bacterial isolates from the female urobiome.</title>
        <authorList>
            <person name="Miller-Ensminger T."/>
            <person name="Wolfe A.J."/>
            <person name="Putonti C."/>
        </authorList>
    </citation>
    <scope>NUCLEOTIDE SEQUENCE [LARGE SCALE GENOMIC DNA]</scope>
    <source>
        <strain evidence="11 12">UMB8490</strain>
    </source>
</reference>
<keyword evidence="4" id="KW-0808">Transferase</keyword>
<gene>
    <name evidence="11" type="ORF">HC138_07565</name>
</gene>
<dbReference type="InterPro" id="IPR011712">
    <property type="entry name" value="Sig_transdc_His_kin_sub3_dim/P"/>
</dbReference>
<keyword evidence="6 11" id="KW-0418">Kinase</keyword>
<evidence type="ECO:0000313" key="12">
    <source>
        <dbReference type="Proteomes" id="UP000591626"/>
    </source>
</evidence>
<evidence type="ECO:0000256" key="1">
    <source>
        <dbReference type="ARBA" id="ARBA00000085"/>
    </source>
</evidence>
<feature type="transmembrane region" description="Helical" evidence="9">
    <location>
        <begin position="100"/>
        <end position="119"/>
    </location>
</feature>
<keyword evidence="5" id="KW-0547">Nucleotide-binding</keyword>
<evidence type="ECO:0000256" key="8">
    <source>
        <dbReference type="ARBA" id="ARBA00023012"/>
    </source>
</evidence>
<evidence type="ECO:0000259" key="10">
    <source>
        <dbReference type="Pfam" id="PF07730"/>
    </source>
</evidence>
<keyword evidence="7" id="KW-0067">ATP-binding</keyword>
<dbReference type="Gene3D" id="1.20.5.1930">
    <property type="match status" value="1"/>
</dbReference>
<accession>A0AAP7CD46</accession>
<dbReference type="InterPro" id="IPR050482">
    <property type="entry name" value="Sensor_HK_TwoCompSys"/>
</dbReference>
<evidence type="ECO:0000256" key="9">
    <source>
        <dbReference type="SAM" id="Phobius"/>
    </source>
</evidence>
<keyword evidence="9" id="KW-0812">Transmembrane</keyword>
<protein>
    <recommendedName>
        <fullName evidence="2">histidine kinase</fullName>
        <ecNumber evidence="2">2.7.13.3</ecNumber>
    </recommendedName>
</protein>
<feature type="transmembrane region" description="Helical" evidence="9">
    <location>
        <begin position="20"/>
        <end position="46"/>
    </location>
</feature>
<name>A0AAP7CD46_9CORY</name>
<dbReference type="GO" id="GO:0005524">
    <property type="term" value="F:ATP binding"/>
    <property type="evidence" value="ECO:0007669"/>
    <property type="project" value="UniProtKB-KW"/>
</dbReference>
<dbReference type="RefSeq" id="WP_083308073.1">
    <property type="nucleotide sequence ID" value="NZ_JAAUVV010000013.1"/>
</dbReference>
<evidence type="ECO:0000256" key="5">
    <source>
        <dbReference type="ARBA" id="ARBA00022741"/>
    </source>
</evidence>
<feature type="domain" description="Signal transduction histidine kinase subgroup 3 dimerisation and phosphoacceptor" evidence="10">
    <location>
        <begin position="175"/>
        <end position="238"/>
    </location>
</feature>
<keyword evidence="9" id="KW-1133">Transmembrane helix</keyword>
<evidence type="ECO:0000256" key="7">
    <source>
        <dbReference type="ARBA" id="ARBA00022840"/>
    </source>
</evidence>
<dbReference type="AlphaFoldDB" id="A0AAP7CD46"/>
<keyword evidence="9" id="KW-0472">Membrane</keyword>
<dbReference type="SUPFAM" id="SSF55874">
    <property type="entry name" value="ATPase domain of HSP90 chaperone/DNA topoisomerase II/histidine kinase"/>
    <property type="match status" value="1"/>
</dbReference>
<evidence type="ECO:0000256" key="3">
    <source>
        <dbReference type="ARBA" id="ARBA00022553"/>
    </source>
</evidence>
<dbReference type="GO" id="GO:0016020">
    <property type="term" value="C:membrane"/>
    <property type="evidence" value="ECO:0007669"/>
    <property type="project" value="InterPro"/>
</dbReference>
<keyword evidence="3" id="KW-0597">Phosphoprotein</keyword>
<comment type="caution">
    <text evidence="11">The sequence shown here is derived from an EMBL/GenBank/DDBJ whole genome shotgun (WGS) entry which is preliminary data.</text>
</comment>
<feature type="transmembrane region" description="Helical" evidence="9">
    <location>
        <begin position="58"/>
        <end position="88"/>
    </location>
</feature>
<dbReference type="PANTHER" id="PTHR24421:SF10">
    <property type="entry name" value="NITRATE_NITRITE SENSOR PROTEIN NARQ"/>
    <property type="match status" value="1"/>
</dbReference>
<evidence type="ECO:0000256" key="4">
    <source>
        <dbReference type="ARBA" id="ARBA00022679"/>
    </source>
</evidence>
<dbReference type="Proteomes" id="UP000591626">
    <property type="component" value="Unassembled WGS sequence"/>
</dbReference>
<evidence type="ECO:0000313" key="11">
    <source>
        <dbReference type="EMBL" id="NJJ04203.1"/>
    </source>
</evidence>
<dbReference type="InterPro" id="IPR036890">
    <property type="entry name" value="HATPase_C_sf"/>
</dbReference>
<dbReference type="EMBL" id="JAAUVV010000013">
    <property type="protein sequence ID" value="NJJ04203.1"/>
    <property type="molecule type" value="Genomic_DNA"/>
</dbReference>
<dbReference type="CDD" id="cd16917">
    <property type="entry name" value="HATPase_UhpB-NarQ-NarX-like"/>
    <property type="match status" value="1"/>
</dbReference>
<keyword evidence="8" id="KW-0902">Two-component regulatory system</keyword>
<proteinExistence type="predicted"/>
<dbReference type="EC" id="2.7.13.3" evidence="2"/>
<dbReference type="GO" id="GO:0000155">
    <property type="term" value="F:phosphorelay sensor kinase activity"/>
    <property type="evidence" value="ECO:0007669"/>
    <property type="project" value="InterPro"/>
</dbReference>
<organism evidence="11 12">
    <name type="scientific">Corynebacterium coyleae</name>
    <dbReference type="NCBI Taxonomy" id="53374"/>
    <lineage>
        <taxon>Bacteria</taxon>
        <taxon>Bacillati</taxon>
        <taxon>Actinomycetota</taxon>
        <taxon>Actinomycetes</taxon>
        <taxon>Mycobacteriales</taxon>
        <taxon>Corynebacteriaceae</taxon>
        <taxon>Corynebacterium</taxon>
    </lineage>
</organism>
<dbReference type="Gene3D" id="3.30.565.10">
    <property type="entry name" value="Histidine kinase-like ATPase, C-terminal domain"/>
    <property type="match status" value="1"/>
</dbReference>
<comment type="catalytic activity">
    <reaction evidence="1">
        <text>ATP + protein L-histidine = ADP + protein N-phospho-L-histidine.</text>
        <dbReference type="EC" id="2.7.13.3"/>
    </reaction>
</comment>
<sequence>MRLSTTPLTTIRNASFAASLVMMCALGVVSSPQALSFALLVGALVVPFTRWRWPLATVVGIAAALVVASFSEVLPIGVIALGPFAAYVTRRHLPVPLRDVATAGLLVGDIVAIGFVVPALRELEPTDRIPYVVWSVTLLTVALLFGELRRRADESAEQELARQRAEFERAAQEQRAHLAREIHDIVTHSLTVIVAQADGARFAATPEAKDEALHTIGNVGRDSLRQMRGVVELLRDPEQRPLEPTTQLDIDGLVATSRAGGLNVAYTAEGTPPEHLAPATALTVQRIVQESLTNAMKHGTGHAELSVRWGADTVVVEMTNPVAPGATTRPGHGVEGMRQRAALSGGTVTASATPAGTWTTTARIPLNS</sequence>
<evidence type="ECO:0000256" key="2">
    <source>
        <dbReference type="ARBA" id="ARBA00012438"/>
    </source>
</evidence>
<dbReference type="GO" id="GO:0046983">
    <property type="term" value="F:protein dimerization activity"/>
    <property type="evidence" value="ECO:0007669"/>
    <property type="project" value="InterPro"/>
</dbReference>
<dbReference type="PANTHER" id="PTHR24421">
    <property type="entry name" value="NITRATE/NITRITE SENSOR PROTEIN NARX-RELATED"/>
    <property type="match status" value="1"/>
</dbReference>
<feature type="transmembrane region" description="Helical" evidence="9">
    <location>
        <begin position="131"/>
        <end position="148"/>
    </location>
</feature>